<reference evidence="1" key="1">
    <citation type="submission" date="2014-09" db="EMBL/GenBank/DDBJ databases">
        <authorList>
            <person name="Magalhaes I.L.F."/>
            <person name="Oliveira U."/>
            <person name="Santos F.R."/>
            <person name="Vidigal T.H.D.A."/>
            <person name="Brescovit A.D."/>
            <person name="Santos A.J."/>
        </authorList>
    </citation>
    <scope>NUCLEOTIDE SEQUENCE</scope>
    <source>
        <tissue evidence="1">Shoot tissue taken approximately 20 cm above the soil surface</tissue>
    </source>
</reference>
<dbReference type="AlphaFoldDB" id="A0A0A8ZHQ7"/>
<sequence length="53" mass="6499">MLMTPVLYHFFLFVQCYDIDICKSWLIYRNKHIMIVFFVTETHITIVYPFCGF</sequence>
<organism evidence="1">
    <name type="scientific">Arundo donax</name>
    <name type="common">Giant reed</name>
    <name type="synonym">Donax arundinaceus</name>
    <dbReference type="NCBI Taxonomy" id="35708"/>
    <lineage>
        <taxon>Eukaryota</taxon>
        <taxon>Viridiplantae</taxon>
        <taxon>Streptophyta</taxon>
        <taxon>Embryophyta</taxon>
        <taxon>Tracheophyta</taxon>
        <taxon>Spermatophyta</taxon>
        <taxon>Magnoliopsida</taxon>
        <taxon>Liliopsida</taxon>
        <taxon>Poales</taxon>
        <taxon>Poaceae</taxon>
        <taxon>PACMAD clade</taxon>
        <taxon>Arundinoideae</taxon>
        <taxon>Arundineae</taxon>
        <taxon>Arundo</taxon>
    </lineage>
</organism>
<accession>A0A0A8ZHQ7</accession>
<protein>
    <submittedName>
        <fullName evidence="1">Uncharacterized protein</fullName>
    </submittedName>
</protein>
<dbReference type="EMBL" id="GBRH01263493">
    <property type="protein sequence ID" value="JAD34402.1"/>
    <property type="molecule type" value="Transcribed_RNA"/>
</dbReference>
<name>A0A0A8ZHQ7_ARUDO</name>
<reference evidence="1" key="2">
    <citation type="journal article" date="2015" name="Data Brief">
        <title>Shoot transcriptome of the giant reed, Arundo donax.</title>
        <authorList>
            <person name="Barrero R.A."/>
            <person name="Guerrero F.D."/>
            <person name="Moolhuijzen P."/>
            <person name="Goolsby J.A."/>
            <person name="Tidwell J."/>
            <person name="Bellgard S.E."/>
            <person name="Bellgard M.I."/>
        </authorList>
    </citation>
    <scope>NUCLEOTIDE SEQUENCE</scope>
    <source>
        <tissue evidence="1">Shoot tissue taken approximately 20 cm above the soil surface</tissue>
    </source>
</reference>
<proteinExistence type="predicted"/>
<evidence type="ECO:0000313" key="1">
    <source>
        <dbReference type="EMBL" id="JAD34402.1"/>
    </source>
</evidence>